<name>A0ABZ2RSJ2_9BACT</name>
<dbReference type="NCBIfam" id="NF045939">
    <property type="entry name" value="MHJ_0274_fam"/>
    <property type="match status" value="1"/>
</dbReference>
<evidence type="ECO:0000256" key="1">
    <source>
        <dbReference type="SAM" id="Phobius"/>
    </source>
</evidence>
<keyword evidence="1" id="KW-0812">Transmembrane</keyword>
<dbReference type="Proteomes" id="UP001460679">
    <property type="component" value="Chromosome"/>
</dbReference>
<feature type="transmembrane region" description="Helical" evidence="1">
    <location>
        <begin position="20"/>
        <end position="42"/>
    </location>
</feature>
<keyword evidence="1" id="KW-0472">Membrane</keyword>
<keyword evidence="1" id="KW-1133">Transmembrane helix</keyword>
<keyword evidence="3" id="KW-1185">Reference proteome</keyword>
<accession>A0ABZ2RSJ2</accession>
<organism evidence="2 3">
    <name type="scientific">[Mycoplasma] gypis</name>
    <dbReference type="NCBI Taxonomy" id="92404"/>
    <lineage>
        <taxon>Bacteria</taxon>
        <taxon>Bacillati</taxon>
        <taxon>Mycoplasmatota</taxon>
        <taxon>Mycoplasmoidales</taxon>
        <taxon>Metamycoplasmataceae</taxon>
        <taxon>Metamycoplasma</taxon>
    </lineage>
</organism>
<gene>
    <name evidence="2" type="ORF">WG616_01880</name>
</gene>
<evidence type="ECO:0008006" key="4">
    <source>
        <dbReference type="Google" id="ProtNLM"/>
    </source>
</evidence>
<dbReference type="RefSeq" id="WP_205498458.1">
    <property type="nucleotide sequence ID" value="NZ_CP148066.1"/>
</dbReference>
<proteinExistence type="predicted"/>
<evidence type="ECO:0000313" key="2">
    <source>
        <dbReference type="EMBL" id="WXL28104.1"/>
    </source>
</evidence>
<dbReference type="EMBL" id="CP148066">
    <property type="protein sequence ID" value="WXL28104.1"/>
    <property type="molecule type" value="Genomic_DNA"/>
</dbReference>
<sequence length="188" mass="22756">MNELIMNFENNTQVQEASNTQVIITYVVLGFILLVMIGYIIFKIAKHYYKKRKEIKKRIKRNEVNKEIYREYVISICEIIDYTNKEMDNFQVSIGSRKMSEVKHGAIKLLTILYNREDFNDFKESEKYKPFVENIQKLIETSPNTWRRACAYEIDYFNELKNALVKDELYEMYEKRVKESIEEKYYED</sequence>
<evidence type="ECO:0000313" key="3">
    <source>
        <dbReference type="Proteomes" id="UP001460679"/>
    </source>
</evidence>
<reference evidence="2" key="1">
    <citation type="submission" date="2024-03" db="EMBL/GenBank/DDBJ databases">
        <title>Complete genome sequence of Mycoplasma gypis type strain B1/T1.</title>
        <authorList>
            <person name="Spergser J."/>
        </authorList>
    </citation>
    <scope>NUCLEOTIDE SEQUENCE [LARGE SCALE GENOMIC DNA]</scope>
    <source>
        <strain evidence="2">B1/T1</strain>
    </source>
</reference>
<protein>
    <recommendedName>
        <fullName evidence="4">DUF4760 domain-containing protein</fullName>
    </recommendedName>
</protein>